<dbReference type="InterPro" id="IPR025631">
    <property type="entry name" value="Porin_10"/>
</dbReference>
<dbReference type="Pfam" id="PF14121">
    <property type="entry name" value="Porin_10"/>
    <property type="match status" value="1"/>
</dbReference>
<evidence type="ECO:0000313" key="3">
    <source>
        <dbReference type="Proteomes" id="UP000468388"/>
    </source>
</evidence>
<evidence type="ECO:0000313" key="2">
    <source>
        <dbReference type="EMBL" id="MVT39617.1"/>
    </source>
</evidence>
<accession>A0A6N8J337</accession>
<comment type="caution">
    <text evidence="2">The sequence shown here is derived from an EMBL/GenBank/DDBJ whole genome shotgun (WGS) entry which is preliminary data.</text>
</comment>
<protein>
    <recommendedName>
        <fullName evidence="4">Porin</fullName>
    </recommendedName>
</protein>
<name>A0A6N8J337_9BACT</name>
<dbReference type="Proteomes" id="UP000468388">
    <property type="component" value="Unassembled WGS sequence"/>
</dbReference>
<keyword evidence="1" id="KW-0732">Signal</keyword>
<dbReference type="AlphaFoldDB" id="A0A6N8J337"/>
<proteinExistence type="predicted"/>
<evidence type="ECO:0008006" key="4">
    <source>
        <dbReference type="Google" id="ProtNLM"/>
    </source>
</evidence>
<dbReference type="OrthoDB" id="1489309at2"/>
<reference evidence="2 3" key="1">
    <citation type="submission" date="2019-12" db="EMBL/GenBank/DDBJ databases">
        <title>The draft genomic sequence of strain Chitinophaga oryziterrae JCM 16595.</title>
        <authorList>
            <person name="Zhang X."/>
        </authorList>
    </citation>
    <scope>NUCLEOTIDE SEQUENCE [LARGE SCALE GENOMIC DNA]</scope>
    <source>
        <strain evidence="2 3">JCM 16595</strain>
    </source>
</reference>
<sequence>MRSFILICCLLFGVQQLHAQISNRLNSFGSGGGGSSKMTRDTAKHTHDVDTITITYRHLGEPTDFRLDSSIADFNGSFLRLPANYVFLGNNGSPARSITFAPRMQSGFDAGFHSFDAYGFSHENARIYNSNRPYTEMLYMVGSQKEQQLGVMHTQNRTDRFNFGFEYQKIYAPGYFRAQTAAHDIYRLTSRFISKNQRYNATLSYFYNKDQNGENGGIKREEDLTNSRYKQRQTLDVNLGNSATTTSSLFSTTIPVKTAYGRSGFLLMQSYDWGKGDTIHVNDTTDYYKFDPLFRVQYTFKYSNDDYRFTDGQPDTTFYTKHYGWAFNGDTVAARHNWRTLSNDFSLIQFPIRGNLAHFINVGARYDNISGTFLDSKISFNNLALHGEYRNKTRNKLWDFSAKGEFYVAGQNIGDYNVSGMLSRYLNETLGNIHLSFSNVNREASYVYKYFSSTYDSWYNSTLGKENITQLQFAADNRKLKYNFAVNYFIIGNYTYFKDYYQSAQAPAVFNLLQVIVSKHFRAGHYNWYADFAFQQVHGDGRINIPTLWTRHRLAYENRLFNNLNLMIGIEAKYNTSYYADDYSPVTGQFVYQTTQKVQYYFPDLAAYVHFRIKSFSAFIRGENLNTFFSKNNFAAPLYPYNNFSFRLGIRWWFIN</sequence>
<gene>
    <name evidence="2" type="ORF">GO495_03385</name>
</gene>
<keyword evidence="3" id="KW-1185">Reference proteome</keyword>
<organism evidence="2 3">
    <name type="scientific">Chitinophaga oryziterrae</name>
    <dbReference type="NCBI Taxonomy" id="1031224"/>
    <lineage>
        <taxon>Bacteria</taxon>
        <taxon>Pseudomonadati</taxon>
        <taxon>Bacteroidota</taxon>
        <taxon>Chitinophagia</taxon>
        <taxon>Chitinophagales</taxon>
        <taxon>Chitinophagaceae</taxon>
        <taxon>Chitinophaga</taxon>
    </lineage>
</organism>
<feature type="signal peptide" evidence="1">
    <location>
        <begin position="1"/>
        <end position="19"/>
    </location>
</feature>
<dbReference type="RefSeq" id="WP_157298280.1">
    <property type="nucleotide sequence ID" value="NZ_BAAAZB010000005.1"/>
</dbReference>
<evidence type="ECO:0000256" key="1">
    <source>
        <dbReference type="SAM" id="SignalP"/>
    </source>
</evidence>
<dbReference type="EMBL" id="WRXO01000001">
    <property type="protein sequence ID" value="MVT39617.1"/>
    <property type="molecule type" value="Genomic_DNA"/>
</dbReference>
<feature type="chain" id="PRO_5026949519" description="Porin" evidence="1">
    <location>
        <begin position="20"/>
        <end position="656"/>
    </location>
</feature>